<name>A0A915K929_ROMCU</name>
<sequence length="77" mass="8785">SAVIDDADQQFTTLPIVASKSSRLLYDCCRNHYKRTHFRHSIAMINARAFTTTNALNLEHFEKSKHAETVKGLYGIM</sequence>
<dbReference type="WBParaSite" id="nRc.2.0.1.t35207-RA">
    <property type="protein sequence ID" value="nRc.2.0.1.t35207-RA"/>
    <property type="gene ID" value="nRc.2.0.1.g35207"/>
</dbReference>
<keyword evidence="1" id="KW-1185">Reference proteome</keyword>
<reference evidence="2" key="1">
    <citation type="submission" date="2022-11" db="UniProtKB">
        <authorList>
            <consortium name="WormBaseParasite"/>
        </authorList>
    </citation>
    <scope>IDENTIFICATION</scope>
</reference>
<proteinExistence type="predicted"/>
<protein>
    <submittedName>
        <fullName evidence="2">Uncharacterized protein</fullName>
    </submittedName>
</protein>
<dbReference type="AlphaFoldDB" id="A0A915K929"/>
<dbReference type="Proteomes" id="UP000887565">
    <property type="component" value="Unplaced"/>
</dbReference>
<accession>A0A915K929</accession>
<evidence type="ECO:0000313" key="1">
    <source>
        <dbReference type="Proteomes" id="UP000887565"/>
    </source>
</evidence>
<organism evidence="1 2">
    <name type="scientific">Romanomermis culicivorax</name>
    <name type="common">Nematode worm</name>
    <dbReference type="NCBI Taxonomy" id="13658"/>
    <lineage>
        <taxon>Eukaryota</taxon>
        <taxon>Metazoa</taxon>
        <taxon>Ecdysozoa</taxon>
        <taxon>Nematoda</taxon>
        <taxon>Enoplea</taxon>
        <taxon>Dorylaimia</taxon>
        <taxon>Mermithida</taxon>
        <taxon>Mermithoidea</taxon>
        <taxon>Mermithidae</taxon>
        <taxon>Romanomermis</taxon>
    </lineage>
</organism>
<evidence type="ECO:0000313" key="2">
    <source>
        <dbReference type="WBParaSite" id="nRc.2.0.1.t35207-RA"/>
    </source>
</evidence>